<evidence type="ECO:0000256" key="4">
    <source>
        <dbReference type="SAM" id="MobiDB-lite"/>
    </source>
</evidence>
<dbReference type="SUPFAM" id="SSF46579">
    <property type="entry name" value="Prefoldin"/>
    <property type="match status" value="1"/>
</dbReference>
<dbReference type="Gene3D" id="1.10.287.370">
    <property type="match status" value="1"/>
</dbReference>
<comment type="subcellular location">
    <subcellularLocation>
        <location evidence="1">Nucleus</location>
    </subcellularLocation>
</comment>
<reference evidence="5" key="2">
    <citation type="submission" date="2025-09" db="UniProtKB">
        <authorList>
            <consortium name="Ensembl"/>
        </authorList>
    </citation>
    <scope>IDENTIFICATION</scope>
</reference>
<name>A0A8C5D5H8_GADMO</name>
<comment type="similarity">
    <text evidence="3">Belongs to the RNA polymerase II subunit 5-mediating protein family.</text>
</comment>
<dbReference type="GeneTree" id="ENSGT00390000002362"/>
<feature type="region of interest" description="Disordered" evidence="4">
    <location>
        <begin position="323"/>
        <end position="363"/>
    </location>
</feature>
<reference evidence="5" key="1">
    <citation type="submission" date="2025-08" db="UniProtKB">
        <authorList>
            <consortium name="Ensembl"/>
        </authorList>
    </citation>
    <scope>IDENTIFICATION</scope>
</reference>
<evidence type="ECO:0000313" key="6">
    <source>
        <dbReference type="Proteomes" id="UP000694546"/>
    </source>
</evidence>
<organism evidence="5 6">
    <name type="scientific">Gadus morhua</name>
    <name type="common">Atlantic cod</name>
    <dbReference type="NCBI Taxonomy" id="8049"/>
    <lineage>
        <taxon>Eukaryota</taxon>
        <taxon>Metazoa</taxon>
        <taxon>Chordata</taxon>
        <taxon>Craniata</taxon>
        <taxon>Vertebrata</taxon>
        <taxon>Euteleostomi</taxon>
        <taxon>Actinopterygii</taxon>
        <taxon>Neopterygii</taxon>
        <taxon>Teleostei</taxon>
        <taxon>Neoteleostei</taxon>
        <taxon>Acanthomorphata</taxon>
        <taxon>Zeiogadaria</taxon>
        <taxon>Gadariae</taxon>
        <taxon>Gadiformes</taxon>
        <taxon>Gadoidei</taxon>
        <taxon>Gadidae</taxon>
        <taxon>Gadus</taxon>
    </lineage>
</organism>
<dbReference type="OrthoDB" id="21413at2759"/>
<dbReference type="GO" id="GO:0003682">
    <property type="term" value="F:chromatin binding"/>
    <property type="evidence" value="ECO:0007669"/>
    <property type="project" value="TreeGrafter"/>
</dbReference>
<proteinExistence type="inferred from homology"/>
<dbReference type="OMA" id="HWKKVDD"/>
<feature type="region of interest" description="Disordered" evidence="4">
    <location>
        <begin position="226"/>
        <end position="310"/>
    </location>
</feature>
<feature type="region of interest" description="Disordered" evidence="4">
    <location>
        <begin position="383"/>
        <end position="510"/>
    </location>
</feature>
<dbReference type="GO" id="GO:0005739">
    <property type="term" value="C:mitochondrion"/>
    <property type="evidence" value="ECO:0007669"/>
    <property type="project" value="UniProtKB-SubCell"/>
</dbReference>
<dbReference type="PANTHER" id="PTHR15111">
    <property type="entry name" value="RNA POLYMERASE II SUBUNIT 5-MEDIATING PROTEIN NNX3"/>
    <property type="match status" value="1"/>
</dbReference>
<gene>
    <name evidence="5" type="primary">URI1</name>
    <name evidence="5" type="synonym">uri1</name>
</gene>
<evidence type="ECO:0000313" key="5">
    <source>
        <dbReference type="Ensembl" id="ENSGMOP00000067788.1"/>
    </source>
</evidence>
<dbReference type="Ensembl" id="ENSGMOT00000043061.1">
    <property type="protein sequence ID" value="ENSGMOP00000067788.1"/>
    <property type="gene ID" value="ENSGMOG00000018454.2"/>
</dbReference>
<dbReference type="GeneID" id="115551397"/>
<feature type="compositionally biased region" description="Basic and acidic residues" evidence="4">
    <location>
        <begin position="255"/>
        <end position="265"/>
    </location>
</feature>
<dbReference type="GO" id="GO:0003714">
    <property type="term" value="F:transcription corepressor activity"/>
    <property type="evidence" value="ECO:0007669"/>
    <property type="project" value="TreeGrafter"/>
</dbReference>
<dbReference type="GO" id="GO:0004864">
    <property type="term" value="F:protein phosphatase inhibitor activity"/>
    <property type="evidence" value="ECO:0007669"/>
    <property type="project" value="UniProtKB-KW"/>
</dbReference>
<evidence type="ECO:0000256" key="1">
    <source>
        <dbReference type="ARBA" id="ARBA00004123"/>
    </source>
</evidence>
<keyword evidence="6" id="KW-1185">Reference proteome</keyword>
<dbReference type="Pfam" id="PF02996">
    <property type="entry name" value="Prefoldin"/>
    <property type="match status" value="1"/>
</dbReference>
<feature type="compositionally biased region" description="Polar residues" evidence="4">
    <location>
        <begin position="269"/>
        <end position="282"/>
    </location>
</feature>
<feature type="compositionally biased region" description="Low complexity" evidence="4">
    <location>
        <begin position="235"/>
        <end position="248"/>
    </location>
</feature>
<dbReference type="Proteomes" id="UP000694546">
    <property type="component" value="Chromosome 9"/>
</dbReference>
<dbReference type="InterPro" id="IPR009053">
    <property type="entry name" value="Prefoldin"/>
</dbReference>
<dbReference type="GO" id="GO:0030425">
    <property type="term" value="C:dendrite"/>
    <property type="evidence" value="ECO:0007669"/>
    <property type="project" value="UniProtKB-SubCell"/>
</dbReference>
<feature type="compositionally biased region" description="Acidic residues" evidence="4">
    <location>
        <begin position="292"/>
        <end position="304"/>
    </location>
</feature>
<feature type="compositionally biased region" description="Basic residues" evidence="4">
    <location>
        <begin position="499"/>
        <end position="510"/>
    </location>
</feature>
<sequence length="510" mass="57309">MHTTRGTTMADKSKRNIDPQVRVDRLREEHEQVVKGCDEQILHWKKVSGDYEALDDRLRTLPDHLSYDVMVPFGPLAFMPGKLVHTNEVTVLLGDNWFAKCSAKQAQKIVDHRVKYVKGELDDLLKTRKNFEARVGFTEDLKELSNKGSYVDIREEVRSRETVVTKGKQRVAHKPNSKPKLDTVLDLEEVEEEGKGVEADEEYCKILSEKELWARLDQLEKLEELQDEEDRLSDTGDTNGDDTTSSSSSEEEKEADCSQPEKEPGPKTSWATSSPANGQLVSQAAPGGDTTKDEDEQEEEEEDCLPTIYFSHTVEPKKVRICTGKNTTLKFSERKEHSLTHSKRKKKNNGTNGHSHHELHKITSPVDIYRLFVDVKNGEPVPRKSILKSRSRENSVCSDTSESSAADFDERRLVGRSVSHDDAPHSDTSDGHTEDDSPTALPRTPSRFEAFSGTVVEKDPMPTAVPHLTIAPPALPTILERKQEEGTTDAAPPVEPPKRVSKFKAGRQNR</sequence>
<feature type="compositionally biased region" description="Polar residues" evidence="4">
    <location>
        <begin position="394"/>
        <end position="404"/>
    </location>
</feature>
<protein>
    <submittedName>
        <fullName evidence="5">URI1 prefoldin like chaperone</fullName>
    </submittedName>
</protein>
<dbReference type="AlphaFoldDB" id="A0A8C5D5H8"/>
<dbReference type="PANTHER" id="PTHR15111:SF0">
    <property type="entry name" value="UNCONVENTIONAL PREFOLDIN RPB5 INTERACTOR 1"/>
    <property type="match status" value="1"/>
</dbReference>
<dbReference type="RefSeq" id="XP_030222970.1">
    <property type="nucleotide sequence ID" value="XM_030367110.1"/>
</dbReference>
<keyword evidence="2" id="KW-0539">Nucleus</keyword>
<dbReference type="CDD" id="cd23159">
    <property type="entry name" value="Prefoldin_URI1"/>
    <property type="match status" value="1"/>
</dbReference>
<dbReference type="GO" id="GO:0005634">
    <property type="term" value="C:nucleus"/>
    <property type="evidence" value="ECO:0007669"/>
    <property type="project" value="UniProtKB-SubCell"/>
</dbReference>
<dbReference type="GO" id="GO:0000122">
    <property type="term" value="P:negative regulation of transcription by RNA polymerase II"/>
    <property type="evidence" value="ECO:0007669"/>
    <property type="project" value="TreeGrafter"/>
</dbReference>
<accession>A0A8C5D5H8</accession>
<evidence type="ECO:0000256" key="3">
    <source>
        <dbReference type="ARBA" id="ARBA00038295"/>
    </source>
</evidence>
<dbReference type="InterPro" id="IPR052255">
    <property type="entry name" value="RNA_pol_II_subunit5-mediator"/>
</dbReference>
<dbReference type="InterPro" id="IPR004127">
    <property type="entry name" value="Prefoldin_subunit_alpha"/>
</dbReference>
<feature type="compositionally biased region" description="Basic and acidic residues" evidence="4">
    <location>
        <begin position="408"/>
        <end position="435"/>
    </location>
</feature>
<evidence type="ECO:0000256" key="2">
    <source>
        <dbReference type="ARBA" id="ARBA00023242"/>
    </source>
</evidence>